<dbReference type="EMBL" id="GBRD01017538">
    <property type="protein sequence ID" value="JAG48289.1"/>
    <property type="molecule type" value="Transcribed_RNA"/>
</dbReference>
<organism evidence="2">
    <name type="scientific">Lygus hesperus</name>
    <name type="common">Western plant bug</name>
    <dbReference type="NCBI Taxonomy" id="30085"/>
    <lineage>
        <taxon>Eukaryota</taxon>
        <taxon>Metazoa</taxon>
        <taxon>Ecdysozoa</taxon>
        <taxon>Arthropoda</taxon>
        <taxon>Hexapoda</taxon>
        <taxon>Insecta</taxon>
        <taxon>Pterygota</taxon>
        <taxon>Neoptera</taxon>
        <taxon>Paraneoptera</taxon>
        <taxon>Hemiptera</taxon>
        <taxon>Heteroptera</taxon>
        <taxon>Panheteroptera</taxon>
        <taxon>Cimicomorpha</taxon>
        <taxon>Miridae</taxon>
        <taxon>Mirini</taxon>
        <taxon>Lygus</taxon>
    </lineage>
</organism>
<dbReference type="PANTHER" id="PTHR33332">
    <property type="entry name" value="REVERSE TRANSCRIPTASE DOMAIN-CONTAINING PROTEIN"/>
    <property type="match status" value="1"/>
</dbReference>
<reference evidence="2" key="1">
    <citation type="submission" date="2014-09" db="EMBL/GenBank/DDBJ databases">
        <authorList>
            <person name="Magalhaes I.L.F."/>
            <person name="Oliveira U."/>
            <person name="Santos F.R."/>
            <person name="Vidigal T.H.D.A."/>
            <person name="Brescovit A.D."/>
            <person name="Santos A.J."/>
        </authorList>
    </citation>
    <scope>NUCLEOTIDE SEQUENCE</scope>
</reference>
<protein>
    <recommendedName>
        <fullName evidence="1">Reverse transcriptase domain-containing protein</fullName>
    </recommendedName>
</protein>
<dbReference type="EMBL" id="GBRD01017536">
    <property type="protein sequence ID" value="JAG48291.1"/>
    <property type="molecule type" value="Transcribed_RNA"/>
</dbReference>
<dbReference type="PROSITE" id="PS50878">
    <property type="entry name" value="RT_POL"/>
    <property type="match status" value="1"/>
</dbReference>
<dbReference type="EMBL" id="GBRD01001029">
    <property type="protein sequence ID" value="JAG64792.1"/>
    <property type="molecule type" value="Transcribed_RNA"/>
</dbReference>
<name>A0A0K8S4S9_LYGHE</name>
<dbReference type="SUPFAM" id="SSF56672">
    <property type="entry name" value="DNA/RNA polymerases"/>
    <property type="match status" value="1"/>
</dbReference>
<feature type="domain" description="Reverse transcriptase" evidence="1">
    <location>
        <begin position="1"/>
        <end position="216"/>
    </location>
</feature>
<dbReference type="AlphaFoldDB" id="A0A0K8S4S9"/>
<dbReference type="InterPro" id="IPR000477">
    <property type="entry name" value="RT_dom"/>
</dbReference>
<dbReference type="Pfam" id="PF00078">
    <property type="entry name" value="RVT_1"/>
    <property type="match status" value="1"/>
</dbReference>
<dbReference type="GO" id="GO:0071897">
    <property type="term" value="P:DNA biosynthetic process"/>
    <property type="evidence" value="ECO:0007669"/>
    <property type="project" value="UniProtKB-ARBA"/>
</dbReference>
<accession>A0A0K8S4S9</accession>
<dbReference type="CDD" id="cd01650">
    <property type="entry name" value="RT_nLTR_like"/>
    <property type="match status" value="1"/>
</dbReference>
<dbReference type="InterPro" id="IPR043502">
    <property type="entry name" value="DNA/RNA_pol_sf"/>
</dbReference>
<evidence type="ECO:0000313" key="2">
    <source>
        <dbReference type="EMBL" id="JAG48291.1"/>
    </source>
</evidence>
<proteinExistence type="predicted"/>
<evidence type="ECO:0000259" key="1">
    <source>
        <dbReference type="PROSITE" id="PS50878"/>
    </source>
</evidence>
<sequence>MSNVAKIIEKAAKLYMMKFIEEKRLISERQFGFRAGKSTQDAISYLVESIKDELDAGNKPIVTYMDVSTAFDSIPHNLLLKTFYDVGFEPGFVSWLHSYLADRQQRVKIESSLSDPRSFRYSIPQGTVLGPLCFIIYINSLLELSGVEGDLISFADDTALITSTSTWAETISKTKENMKKIGQWFSEHSLQMNIKKSNFMAFSLRSTNVPIIGSMICHQRNCHEKGGCACSSINQVAQTKYLGVVIDQCLTWNAHVRSLNSRLRKMIPICLGVRNILSLGSKRMFYFALMGYAGTSVLEPLYITQKCLVKILLRKSSRHSTIELFRCSQVLSLKAIACKVALIYVFRDIQLGKIDYVVNPTRTASRQFLRIPFRRTSSAQNSYRYHGMNLYNALPADYKQCSQMSQFKSMVKRIFLASI</sequence>